<dbReference type="InterPro" id="IPR045269">
    <property type="entry name" value="Atg1-like"/>
</dbReference>
<gene>
    <name evidence="21" type="ORF">AC579_410</name>
</gene>
<dbReference type="GO" id="GO:0061709">
    <property type="term" value="P:reticulophagy"/>
    <property type="evidence" value="ECO:0007669"/>
    <property type="project" value="TreeGrafter"/>
</dbReference>
<evidence type="ECO:0000256" key="4">
    <source>
        <dbReference type="ARBA" id="ARBA00022448"/>
    </source>
</evidence>
<dbReference type="InterPro" id="IPR008271">
    <property type="entry name" value="Ser/Thr_kinase_AS"/>
</dbReference>
<evidence type="ECO:0000256" key="18">
    <source>
        <dbReference type="PROSITE-ProRule" id="PRU10141"/>
    </source>
</evidence>
<evidence type="ECO:0000256" key="10">
    <source>
        <dbReference type="ARBA" id="ARBA00022840"/>
    </source>
</evidence>
<dbReference type="PANTHER" id="PTHR24348">
    <property type="entry name" value="SERINE/THREONINE-PROTEIN KINASE UNC-51-RELATED"/>
    <property type="match status" value="1"/>
</dbReference>
<evidence type="ECO:0000313" key="22">
    <source>
        <dbReference type="Proteomes" id="UP000073492"/>
    </source>
</evidence>
<feature type="region of interest" description="Disordered" evidence="19">
    <location>
        <begin position="829"/>
        <end position="850"/>
    </location>
</feature>
<proteinExistence type="inferred from homology"/>
<keyword evidence="9" id="KW-0418">Kinase</keyword>
<dbReference type="GO" id="GO:0034045">
    <property type="term" value="C:phagophore assembly site membrane"/>
    <property type="evidence" value="ECO:0007669"/>
    <property type="project" value="UniProtKB-SubCell"/>
</dbReference>
<dbReference type="CDD" id="cd14009">
    <property type="entry name" value="STKc_ATG1_ULK_like"/>
    <property type="match status" value="1"/>
</dbReference>
<evidence type="ECO:0000256" key="12">
    <source>
        <dbReference type="ARBA" id="ARBA00023006"/>
    </source>
</evidence>
<dbReference type="Pfam" id="PF21127">
    <property type="entry name" value="ATG1-like_MIT2"/>
    <property type="match status" value="1"/>
</dbReference>
<keyword evidence="10 18" id="KW-0067">ATP-binding</keyword>
<dbReference type="OrthoDB" id="346907at2759"/>
<feature type="region of interest" description="Disordered" evidence="19">
    <location>
        <begin position="370"/>
        <end position="454"/>
    </location>
</feature>
<keyword evidence="4" id="KW-0813">Transport</keyword>
<dbReference type="PROSITE" id="PS00108">
    <property type="entry name" value="PROTEIN_KINASE_ST"/>
    <property type="match status" value="1"/>
</dbReference>
<dbReference type="GO" id="GO:0005776">
    <property type="term" value="C:autophagosome"/>
    <property type="evidence" value="ECO:0007669"/>
    <property type="project" value="TreeGrafter"/>
</dbReference>
<protein>
    <recommendedName>
        <fullName evidence="3">non-specific serine/threonine protein kinase</fullName>
        <ecNumber evidence="3">2.7.11.1</ecNumber>
    </recommendedName>
    <alternativeName>
        <fullName evidence="14">Autophagy-related protein 1</fullName>
    </alternativeName>
</protein>
<keyword evidence="11" id="KW-0653">Protein transport</keyword>
<keyword evidence="5" id="KW-0963">Cytoplasm</keyword>
<feature type="region of interest" description="Disordered" evidence="19">
    <location>
        <begin position="966"/>
        <end position="999"/>
    </location>
</feature>
<evidence type="ECO:0000256" key="8">
    <source>
        <dbReference type="ARBA" id="ARBA00022741"/>
    </source>
</evidence>
<dbReference type="STRING" id="113226.A0A139HBE0"/>
<evidence type="ECO:0000256" key="9">
    <source>
        <dbReference type="ARBA" id="ARBA00022777"/>
    </source>
</evidence>
<evidence type="ECO:0000256" key="2">
    <source>
        <dbReference type="ARBA" id="ARBA00004623"/>
    </source>
</evidence>
<accession>A0A139HBE0</accession>
<dbReference type="GO" id="GO:0005524">
    <property type="term" value="F:ATP binding"/>
    <property type="evidence" value="ECO:0007669"/>
    <property type="project" value="UniProtKB-UniRule"/>
</dbReference>
<feature type="binding site" evidence="18">
    <location>
        <position position="57"/>
    </location>
    <ligand>
        <name>ATP</name>
        <dbReference type="ChEBI" id="CHEBI:30616"/>
    </ligand>
</feature>
<feature type="compositionally biased region" description="Basic and acidic residues" evidence="19">
    <location>
        <begin position="393"/>
        <end position="421"/>
    </location>
</feature>
<dbReference type="FunFam" id="3.30.200.20:FF:000042">
    <property type="entry name" value="Aurora kinase A"/>
    <property type="match status" value="1"/>
</dbReference>
<keyword evidence="22" id="KW-1185">Reference proteome</keyword>
<dbReference type="PANTHER" id="PTHR24348:SF22">
    <property type="entry name" value="NON-SPECIFIC SERINE_THREONINE PROTEIN KINASE"/>
    <property type="match status" value="1"/>
</dbReference>
<dbReference type="GO" id="GO:0000422">
    <property type="term" value="P:autophagy of mitochondrion"/>
    <property type="evidence" value="ECO:0007669"/>
    <property type="project" value="TreeGrafter"/>
</dbReference>
<dbReference type="Pfam" id="PF00069">
    <property type="entry name" value="Pkinase"/>
    <property type="match status" value="1"/>
</dbReference>
<dbReference type="GO" id="GO:0004674">
    <property type="term" value="F:protein serine/threonine kinase activity"/>
    <property type="evidence" value="ECO:0007669"/>
    <property type="project" value="UniProtKB-KW"/>
</dbReference>
<dbReference type="Proteomes" id="UP000073492">
    <property type="component" value="Unassembled WGS sequence"/>
</dbReference>
<feature type="compositionally biased region" description="Basic and acidic residues" evidence="19">
    <location>
        <begin position="443"/>
        <end position="452"/>
    </location>
</feature>
<feature type="compositionally biased region" description="Basic and acidic residues" evidence="19">
    <location>
        <begin position="504"/>
        <end position="514"/>
    </location>
</feature>
<name>A0A139HBE0_9PEZI</name>
<evidence type="ECO:0000259" key="20">
    <source>
        <dbReference type="PROSITE" id="PS50011"/>
    </source>
</evidence>
<evidence type="ECO:0000313" key="21">
    <source>
        <dbReference type="EMBL" id="KXS99763.1"/>
    </source>
</evidence>
<comment type="caution">
    <text evidence="21">The sequence shown here is derived from an EMBL/GenBank/DDBJ whole genome shotgun (WGS) entry which is preliminary data.</text>
</comment>
<dbReference type="SMART" id="SM00220">
    <property type="entry name" value="S_TKc"/>
    <property type="match status" value="1"/>
</dbReference>
<dbReference type="AlphaFoldDB" id="A0A139HBE0"/>
<organism evidence="21 22">
    <name type="scientific">Pseudocercospora musae</name>
    <dbReference type="NCBI Taxonomy" id="113226"/>
    <lineage>
        <taxon>Eukaryota</taxon>
        <taxon>Fungi</taxon>
        <taxon>Dikarya</taxon>
        <taxon>Ascomycota</taxon>
        <taxon>Pezizomycotina</taxon>
        <taxon>Dothideomycetes</taxon>
        <taxon>Dothideomycetidae</taxon>
        <taxon>Mycosphaerellales</taxon>
        <taxon>Mycosphaerellaceae</taxon>
        <taxon>Pseudocercospora</taxon>
    </lineage>
</organism>
<comment type="subcellular location">
    <subcellularLocation>
        <location evidence="1">Cytoplasm</location>
    </subcellularLocation>
    <subcellularLocation>
        <location evidence="2">Preautophagosomal structure membrane</location>
        <topology evidence="2">Peripheral membrane protein</topology>
    </subcellularLocation>
</comment>
<dbReference type="GO" id="GO:0010506">
    <property type="term" value="P:regulation of autophagy"/>
    <property type="evidence" value="ECO:0007669"/>
    <property type="project" value="InterPro"/>
</dbReference>
<feature type="region of interest" description="Disordered" evidence="19">
    <location>
        <begin position="477"/>
        <end position="514"/>
    </location>
</feature>
<dbReference type="PROSITE" id="PS00107">
    <property type="entry name" value="PROTEIN_KINASE_ATP"/>
    <property type="match status" value="1"/>
</dbReference>
<dbReference type="SUPFAM" id="SSF56112">
    <property type="entry name" value="Protein kinase-like (PK-like)"/>
    <property type="match status" value="1"/>
</dbReference>
<dbReference type="EC" id="2.7.11.1" evidence="3"/>
<dbReference type="Gene3D" id="1.10.510.10">
    <property type="entry name" value="Transferase(Phosphotransferase) domain 1"/>
    <property type="match status" value="1"/>
</dbReference>
<keyword evidence="12" id="KW-0072">Autophagy</keyword>
<evidence type="ECO:0000256" key="17">
    <source>
        <dbReference type="ARBA" id="ARBA00060750"/>
    </source>
</evidence>
<dbReference type="InterPro" id="IPR011009">
    <property type="entry name" value="Kinase-like_dom_sf"/>
</dbReference>
<evidence type="ECO:0000256" key="11">
    <source>
        <dbReference type="ARBA" id="ARBA00022927"/>
    </source>
</evidence>
<dbReference type="InterPro" id="IPR017441">
    <property type="entry name" value="Protein_kinase_ATP_BS"/>
</dbReference>
<comment type="catalytic activity">
    <reaction evidence="15">
        <text>L-threonyl-[protein] + ATP = O-phospho-L-threonyl-[protein] + ADP + H(+)</text>
        <dbReference type="Rhea" id="RHEA:46608"/>
        <dbReference type="Rhea" id="RHEA-COMP:11060"/>
        <dbReference type="Rhea" id="RHEA-COMP:11605"/>
        <dbReference type="ChEBI" id="CHEBI:15378"/>
        <dbReference type="ChEBI" id="CHEBI:30013"/>
        <dbReference type="ChEBI" id="CHEBI:30616"/>
        <dbReference type="ChEBI" id="CHEBI:61977"/>
        <dbReference type="ChEBI" id="CHEBI:456216"/>
        <dbReference type="EC" id="2.7.11.1"/>
    </reaction>
</comment>
<dbReference type="FunFam" id="1.10.510.10:FF:000817">
    <property type="entry name" value="Serine/threonine-protein kinase ATG1"/>
    <property type="match status" value="1"/>
</dbReference>
<evidence type="ECO:0000256" key="7">
    <source>
        <dbReference type="ARBA" id="ARBA00022679"/>
    </source>
</evidence>
<sequence>MAAPRPPPSSSRRPQQPEMEPDEVIGDFRRGKEIGKGSFATVYLAQHRKKKSYAAVKAVQMAKLSKKLKENLATEIEILKGLKHPHIVQLFVCTDTPSYIYLVMEYCQLSDLAQFMKKRHQLPNFPETADIFRKYPNPEFGGLNEVLARHFLKQIASALQYLRSHNLIHRDIKPQNLLLNPAPTFMLKQKPEDVPLAASEGSLTPASGVASLPMLKIADFGFARHLPSTSMAETLCGSPLYMAPEILRYEKYDARADLWSTGTVLHEMVVGKPPFRAQNHVDLLRKIEKANDVIVFDNRNMTISRGMKDLIRKLLKKSPVERMTYEALFNDPVVVDEIPGLAPEDKPQERSIHETQAAVDQFSELSRKMAKAMENETPTPRSAPPEPQIQTRRSQDEVAGRSSRKSSEQELQQRKTEDVARRKSSSGGQNQPESAPLKCQPSQREREREQRRPSIVAHITAPGRQELHQQQVPMTNAPPMQRRASRSSPLAGPPLVREPTMEAESSKHERAAREARERTAQEVAFEKEYVVIEKRAVEVNAFADELDANAHLIGYGSSSNQGVIVRRATIQGQPSSLSGATPSSPSRAMQVASGRAPHTRGGSFERRYGPSPQSATNMLTKALNAANVRLFGALGTSPPFGKGQSPPRGYTAFPAYPSPPAALAIGDGSDTSKGPVDEDTKLVRIMEDAAHRSDVIFGFAEVKYRQLLPATPSSQDALGIQQIGAQDSDARADGDDKDMTTVAIIGVAEEALVLYVKALAILTKTIDLAGFWWNEQKSRADGTSPSSSPPQGQVATRILAVVKWCRNRFNECLEKSEVVGRRLQVAQRQLPEDHPSHPKHHGTESGTEIATSAEHIHITSGVTAERLMFDRAVEMSRAAAVSELVGEELNDCELGYKTAVMLLEAVLESDDEPLVRKPSQKRDKAADERVNGMETEDRQTVIKLIDGARARLHALRKKIHAAQQVAAKRSNISGTCTPKPPSVSSPVTATPTIASTPPR</sequence>
<evidence type="ECO:0000256" key="5">
    <source>
        <dbReference type="ARBA" id="ARBA00022490"/>
    </source>
</evidence>
<dbReference type="InterPro" id="IPR000719">
    <property type="entry name" value="Prot_kinase_dom"/>
</dbReference>
<keyword evidence="7" id="KW-0808">Transferase</keyword>
<comment type="similarity">
    <text evidence="17">Belongs to the protein kinase superfamily. Ser/Thr protein kinase family. APG1/unc-51/ULK1 subfamily.</text>
</comment>
<dbReference type="PROSITE" id="PS50011">
    <property type="entry name" value="PROTEIN_KINASE_DOM"/>
    <property type="match status" value="1"/>
</dbReference>
<feature type="region of interest" description="Disordered" evidence="19">
    <location>
        <begin position="1"/>
        <end position="27"/>
    </location>
</feature>
<keyword evidence="13" id="KW-0472">Membrane</keyword>
<evidence type="ECO:0000256" key="1">
    <source>
        <dbReference type="ARBA" id="ARBA00004496"/>
    </source>
</evidence>
<dbReference type="GO" id="GO:0015031">
    <property type="term" value="P:protein transport"/>
    <property type="evidence" value="ECO:0007669"/>
    <property type="project" value="UniProtKB-KW"/>
</dbReference>
<dbReference type="Pfam" id="PF12063">
    <property type="entry name" value="ATG1-like_MIT1"/>
    <property type="match status" value="1"/>
</dbReference>
<evidence type="ECO:0000256" key="19">
    <source>
        <dbReference type="SAM" id="MobiDB-lite"/>
    </source>
</evidence>
<dbReference type="GO" id="GO:0034727">
    <property type="term" value="P:piecemeal microautophagy of the nucleus"/>
    <property type="evidence" value="ECO:0007669"/>
    <property type="project" value="TreeGrafter"/>
</dbReference>
<dbReference type="InterPro" id="IPR048941">
    <property type="entry name" value="ATG1-like_MIT2"/>
</dbReference>
<dbReference type="InterPro" id="IPR022708">
    <property type="entry name" value="Atg1-like_tMIT"/>
</dbReference>
<dbReference type="GO" id="GO:0042594">
    <property type="term" value="P:response to starvation"/>
    <property type="evidence" value="ECO:0007669"/>
    <property type="project" value="TreeGrafter"/>
</dbReference>
<dbReference type="GO" id="GO:0000045">
    <property type="term" value="P:autophagosome assembly"/>
    <property type="evidence" value="ECO:0007669"/>
    <property type="project" value="TreeGrafter"/>
</dbReference>
<dbReference type="EMBL" id="LFZO01000702">
    <property type="protein sequence ID" value="KXS99763.1"/>
    <property type="molecule type" value="Genomic_DNA"/>
</dbReference>
<feature type="region of interest" description="Disordered" evidence="19">
    <location>
        <begin position="572"/>
        <end position="613"/>
    </location>
</feature>
<comment type="catalytic activity">
    <reaction evidence="16">
        <text>L-seryl-[protein] + ATP = O-phospho-L-seryl-[protein] + ADP + H(+)</text>
        <dbReference type="Rhea" id="RHEA:17989"/>
        <dbReference type="Rhea" id="RHEA-COMP:9863"/>
        <dbReference type="Rhea" id="RHEA-COMP:11604"/>
        <dbReference type="ChEBI" id="CHEBI:15378"/>
        <dbReference type="ChEBI" id="CHEBI:29999"/>
        <dbReference type="ChEBI" id="CHEBI:30616"/>
        <dbReference type="ChEBI" id="CHEBI:83421"/>
        <dbReference type="ChEBI" id="CHEBI:456216"/>
        <dbReference type="EC" id="2.7.11.1"/>
    </reaction>
</comment>
<evidence type="ECO:0000256" key="16">
    <source>
        <dbReference type="ARBA" id="ARBA00048679"/>
    </source>
</evidence>
<feature type="domain" description="Protein kinase" evidence="20">
    <location>
        <begin position="28"/>
        <end position="334"/>
    </location>
</feature>
<reference evidence="21 22" key="1">
    <citation type="submission" date="2015-07" db="EMBL/GenBank/DDBJ databases">
        <title>Comparative genomics of the Sigatoka disease complex on banana suggests a link between parallel evolutionary changes in Pseudocercospora fijiensis and Pseudocercospora eumusae and increased virulence on the banana host.</title>
        <authorList>
            <person name="Chang T.-C."/>
            <person name="Salvucci A."/>
            <person name="Crous P.W."/>
            <person name="Stergiopoulos I."/>
        </authorList>
    </citation>
    <scope>NUCLEOTIDE SEQUENCE [LARGE SCALE GENOMIC DNA]</scope>
    <source>
        <strain evidence="21 22">CBS 116634</strain>
    </source>
</reference>
<evidence type="ECO:0000256" key="3">
    <source>
        <dbReference type="ARBA" id="ARBA00012513"/>
    </source>
</evidence>
<evidence type="ECO:0000256" key="15">
    <source>
        <dbReference type="ARBA" id="ARBA00047899"/>
    </source>
</evidence>
<keyword evidence="8 18" id="KW-0547">Nucleotide-binding</keyword>
<evidence type="ECO:0000256" key="6">
    <source>
        <dbReference type="ARBA" id="ARBA00022527"/>
    </source>
</evidence>
<evidence type="ECO:0000256" key="14">
    <source>
        <dbReference type="ARBA" id="ARBA00030237"/>
    </source>
</evidence>
<dbReference type="GO" id="GO:0005829">
    <property type="term" value="C:cytosol"/>
    <property type="evidence" value="ECO:0007669"/>
    <property type="project" value="TreeGrafter"/>
</dbReference>
<evidence type="ECO:0000256" key="13">
    <source>
        <dbReference type="ARBA" id="ARBA00023136"/>
    </source>
</evidence>
<keyword evidence="6" id="KW-0723">Serine/threonine-protein kinase</keyword>
<feature type="compositionally biased region" description="Low complexity" evidence="19">
    <location>
        <begin position="574"/>
        <end position="586"/>
    </location>
</feature>